<comment type="caution">
    <text evidence="3">The sequence shown here is derived from an EMBL/GenBank/DDBJ whole genome shotgun (WGS) entry which is preliminary data.</text>
</comment>
<dbReference type="InterPro" id="IPR000387">
    <property type="entry name" value="Tyr_Pase_dom"/>
</dbReference>
<organism evidence="3 4">
    <name type="scientific">Candidatus Marimicrobium litorale</name>
    <dbReference type="NCBI Taxonomy" id="2518991"/>
    <lineage>
        <taxon>Bacteria</taxon>
        <taxon>Pseudomonadati</taxon>
        <taxon>Pseudomonadota</taxon>
        <taxon>Gammaproteobacteria</taxon>
        <taxon>Cellvibrionales</taxon>
        <taxon>Halieaceae</taxon>
        <taxon>Marimicrobium</taxon>
    </lineage>
</organism>
<feature type="domain" description="Tyrosine specific protein phosphatases" evidence="2">
    <location>
        <begin position="203"/>
        <end position="257"/>
    </location>
</feature>
<reference evidence="3" key="1">
    <citation type="submission" date="2019-02" db="EMBL/GenBank/DDBJ databases">
        <authorList>
            <person name="Li S.-H."/>
        </authorList>
    </citation>
    <scope>NUCLEOTIDE SEQUENCE</scope>
    <source>
        <strain evidence="3">IMCC11814</strain>
    </source>
</reference>
<dbReference type="RefSeq" id="WP_279249542.1">
    <property type="nucleotide sequence ID" value="NZ_SHNO01000001.1"/>
</dbReference>
<dbReference type="PANTHER" id="PTHR31126">
    <property type="entry name" value="TYROSINE-PROTEIN PHOSPHATASE"/>
    <property type="match status" value="1"/>
</dbReference>
<protein>
    <submittedName>
        <fullName evidence="3">Tyrosine-protein phosphatase</fullName>
    </submittedName>
</protein>
<dbReference type="InterPro" id="IPR029021">
    <property type="entry name" value="Prot-tyrosine_phosphatase-like"/>
</dbReference>
<dbReference type="EMBL" id="SHNO01000001">
    <property type="protein sequence ID" value="MCX2977834.1"/>
    <property type="molecule type" value="Genomic_DNA"/>
</dbReference>
<proteinExistence type="inferred from homology"/>
<evidence type="ECO:0000256" key="1">
    <source>
        <dbReference type="ARBA" id="ARBA00009580"/>
    </source>
</evidence>
<dbReference type="PROSITE" id="PS00383">
    <property type="entry name" value="TYR_PHOSPHATASE_1"/>
    <property type="match status" value="1"/>
</dbReference>
<dbReference type="PANTHER" id="PTHR31126:SF1">
    <property type="entry name" value="TYROSINE SPECIFIC PROTEIN PHOSPHATASES DOMAIN-CONTAINING PROTEIN"/>
    <property type="match status" value="1"/>
</dbReference>
<dbReference type="SUPFAM" id="SSF52799">
    <property type="entry name" value="(Phosphotyrosine protein) phosphatases II"/>
    <property type="match status" value="1"/>
</dbReference>
<dbReference type="Pfam" id="PF13350">
    <property type="entry name" value="Y_phosphatase3"/>
    <property type="match status" value="1"/>
</dbReference>
<dbReference type="InterPro" id="IPR026893">
    <property type="entry name" value="Tyr/Ser_Pase_IphP-type"/>
</dbReference>
<keyword evidence="4" id="KW-1185">Reference proteome</keyword>
<evidence type="ECO:0000313" key="3">
    <source>
        <dbReference type="EMBL" id="MCX2977834.1"/>
    </source>
</evidence>
<accession>A0ABT3T8N4</accession>
<dbReference type="PROSITE" id="PS50056">
    <property type="entry name" value="TYR_PHOSPHATASE_2"/>
    <property type="match status" value="1"/>
</dbReference>
<dbReference type="Proteomes" id="UP001143304">
    <property type="component" value="Unassembled WGS sequence"/>
</dbReference>
<gene>
    <name evidence="3" type="ORF">EYC82_10765</name>
</gene>
<dbReference type="Gene3D" id="3.90.190.10">
    <property type="entry name" value="Protein tyrosine phosphatase superfamily"/>
    <property type="match status" value="1"/>
</dbReference>
<comment type="similarity">
    <text evidence="1">Belongs to the protein-tyrosine phosphatase family.</text>
</comment>
<dbReference type="InterPro" id="IPR016130">
    <property type="entry name" value="Tyr_Pase_AS"/>
</dbReference>
<evidence type="ECO:0000313" key="4">
    <source>
        <dbReference type="Proteomes" id="UP001143304"/>
    </source>
</evidence>
<sequence>MLNTNAVHIWREADGQHHVEWQASDPDTRVVVELLEPSTEVSANYHYSACRVSFSGLDPSSRHYFRVSDEYGNQVLASERKLGMQGTPNFRDFGGYAAADGRRVKWGYLFRSGQLSSLSDQDLALLANLEIDLVCDFRRVEEQAGDPSRLPPQNPPRIASLPIIPGSNARFFEEADYTGTGDPRAMFDFMVEINRDFAEQQTETYGRMFRELLDIEDARILVHCAAGKDRTGFAAAIILLALGVSQEQVMQDYMLTRRYFHPQKEVDRLRQKYQMEQMDAASVLPMLEVHEDYLSRALEVIERNYPNVEAYLEDALGVGWEDIERLRARYLD</sequence>
<name>A0ABT3T8N4_9GAMM</name>
<evidence type="ECO:0000259" key="2">
    <source>
        <dbReference type="PROSITE" id="PS50056"/>
    </source>
</evidence>